<protein>
    <submittedName>
        <fullName evidence="1">Uncharacterized protein</fullName>
    </submittedName>
</protein>
<dbReference type="EMBL" id="RQGN01000038">
    <property type="protein sequence ID" value="TGM04850.1"/>
    <property type="molecule type" value="Genomic_DNA"/>
</dbReference>
<comment type="caution">
    <text evidence="1">The sequence shown here is derived from an EMBL/GenBank/DDBJ whole genome shotgun (WGS) entry which is preliminary data.</text>
</comment>
<name>A0A5F2BL20_9LEPT</name>
<reference evidence="1 2" key="1">
    <citation type="journal article" date="2019" name="PLoS Negl. Trop. Dis.">
        <title>Revisiting the worldwide diversity of Leptospira species in the environment.</title>
        <authorList>
            <person name="Vincent A.T."/>
            <person name="Schiettekatte O."/>
            <person name="Bourhy P."/>
            <person name="Veyrier F.J."/>
            <person name="Picardeau M."/>
        </authorList>
    </citation>
    <scope>NUCLEOTIDE SEQUENCE [LARGE SCALE GENOMIC DNA]</scope>
    <source>
        <strain evidence="1 2">201702444</strain>
    </source>
</reference>
<accession>A0A5F2BL20</accession>
<dbReference type="Proteomes" id="UP000298429">
    <property type="component" value="Unassembled WGS sequence"/>
</dbReference>
<evidence type="ECO:0000313" key="2">
    <source>
        <dbReference type="Proteomes" id="UP000298429"/>
    </source>
</evidence>
<organism evidence="1 2">
    <name type="scientific">Leptospira barantonii</name>
    <dbReference type="NCBI Taxonomy" id="2023184"/>
    <lineage>
        <taxon>Bacteria</taxon>
        <taxon>Pseudomonadati</taxon>
        <taxon>Spirochaetota</taxon>
        <taxon>Spirochaetia</taxon>
        <taxon>Leptospirales</taxon>
        <taxon>Leptospiraceae</taxon>
        <taxon>Leptospira</taxon>
    </lineage>
</organism>
<dbReference type="OrthoDB" id="345298at2"/>
<gene>
    <name evidence="1" type="ORF">EHQ76_07345</name>
</gene>
<evidence type="ECO:0000313" key="1">
    <source>
        <dbReference type="EMBL" id="TGM04850.1"/>
    </source>
</evidence>
<proteinExistence type="predicted"/>
<sequence>MPSFLGPFSNDEVLSNNKMKNLKCSRIELDFTSPLGTYNLVENLPVNSLVFQTLVKVEFPFDGNSTLTIGNSQNPNCYLDETGIDLKSAGTYVGEIYDLIVSSLHGRAYWNPGTSTQGRLCIFFVYSD</sequence>
<dbReference type="AlphaFoldDB" id="A0A5F2BL20"/>